<feature type="domain" description="4Fe-4S Mo/W bis-MGD-type" evidence="9">
    <location>
        <begin position="56"/>
        <end position="129"/>
    </location>
</feature>
<evidence type="ECO:0000256" key="8">
    <source>
        <dbReference type="ARBA" id="ARBA00023014"/>
    </source>
</evidence>
<dbReference type="Gene3D" id="2.40.40.20">
    <property type="match status" value="1"/>
</dbReference>
<dbReference type="InterPro" id="IPR019546">
    <property type="entry name" value="TAT_signal_bac_arc"/>
</dbReference>
<organism evidence="10 11">
    <name type="scientific">Chloroflexus aggregans (strain MD-66 / DSM 9485)</name>
    <dbReference type="NCBI Taxonomy" id="326427"/>
    <lineage>
        <taxon>Bacteria</taxon>
        <taxon>Bacillati</taxon>
        <taxon>Chloroflexota</taxon>
        <taxon>Chloroflexia</taxon>
        <taxon>Chloroflexales</taxon>
        <taxon>Chloroflexineae</taxon>
        <taxon>Chloroflexaceae</taxon>
        <taxon>Chloroflexus</taxon>
    </lineage>
</organism>
<dbReference type="Gene3D" id="3.40.50.740">
    <property type="match status" value="1"/>
</dbReference>
<evidence type="ECO:0000259" key="9">
    <source>
        <dbReference type="PROSITE" id="PS51669"/>
    </source>
</evidence>
<proteinExistence type="inferred from homology"/>
<dbReference type="InterPro" id="IPR037946">
    <property type="entry name" value="MopB_CT_Tetrathionate"/>
</dbReference>
<dbReference type="OrthoDB" id="9810782at2"/>
<dbReference type="CDD" id="cd02780">
    <property type="entry name" value="MopB_CT_Tetrathionate_Arsenate-R"/>
    <property type="match status" value="1"/>
</dbReference>
<dbReference type="Pfam" id="PF00384">
    <property type="entry name" value="Molybdopterin"/>
    <property type="match status" value="1"/>
</dbReference>
<dbReference type="GO" id="GO:0016491">
    <property type="term" value="F:oxidoreductase activity"/>
    <property type="evidence" value="ECO:0007669"/>
    <property type="project" value="UniProtKB-KW"/>
</dbReference>
<dbReference type="Gene3D" id="3.30.200.210">
    <property type="match status" value="1"/>
</dbReference>
<dbReference type="STRING" id="326427.Cagg_3665"/>
<dbReference type="Gene3D" id="3.40.228.10">
    <property type="entry name" value="Dimethylsulfoxide Reductase, domain 2"/>
    <property type="match status" value="1"/>
</dbReference>
<keyword evidence="11" id="KW-1185">Reference proteome</keyword>
<reference evidence="10" key="1">
    <citation type="submission" date="2008-12" db="EMBL/GenBank/DDBJ databases">
        <title>Complete sequence of Chloroflexus aggregans DSM 9485.</title>
        <authorList>
            <consortium name="US DOE Joint Genome Institute"/>
            <person name="Lucas S."/>
            <person name="Copeland A."/>
            <person name="Lapidus A."/>
            <person name="Glavina del Rio T."/>
            <person name="Dalin E."/>
            <person name="Tice H."/>
            <person name="Pitluck S."/>
            <person name="Foster B."/>
            <person name="Larimer F."/>
            <person name="Land M."/>
            <person name="Hauser L."/>
            <person name="Kyrpides N."/>
            <person name="Mikhailova N."/>
            <person name="Bryant D."/>
            <person name="Richardson P."/>
        </authorList>
    </citation>
    <scope>NUCLEOTIDE SEQUENCE</scope>
    <source>
        <strain evidence="10">DSM 9485</strain>
    </source>
</reference>
<dbReference type="Pfam" id="PF01568">
    <property type="entry name" value="Molydop_binding"/>
    <property type="match status" value="1"/>
</dbReference>
<evidence type="ECO:0000256" key="7">
    <source>
        <dbReference type="ARBA" id="ARBA00023004"/>
    </source>
</evidence>
<dbReference type="GO" id="GO:0046872">
    <property type="term" value="F:metal ion binding"/>
    <property type="evidence" value="ECO:0007669"/>
    <property type="project" value="UniProtKB-KW"/>
</dbReference>
<evidence type="ECO:0000313" key="11">
    <source>
        <dbReference type="Proteomes" id="UP000002508"/>
    </source>
</evidence>
<accession>B8GAC6</accession>
<keyword evidence="7" id="KW-0408">Iron</keyword>
<dbReference type="AlphaFoldDB" id="B8GAC6"/>
<evidence type="ECO:0000256" key="6">
    <source>
        <dbReference type="ARBA" id="ARBA00023002"/>
    </source>
</evidence>
<dbReference type="GO" id="GO:0051539">
    <property type="term" value="F:4 iron, 4 sulfur cluster binding"/>
    <property type="evidence" value="ECO:0007669"/>
    <property type="project" value="UniProtKB-KW"/>
</dbReference>
<dbReference type="PROSITE" id="PS51318">
    <property type="entry name" value="TAT"/>
    <property type="match status" value="1"/>
</dbReference>
<evidence type="ECO:0000256" key="5">
    <source>
        <dbReference type="ARBA" id="ARBA00022729"/>
    </source>
</evidence>
<dbReference type="InterPro" id="IPR050612">
    <property type="entry name" value="Prok_Mopterin_Oxidored"/>
</dbReference>
<protein>
    <submittedName>
        <fullName evidence="10">Molybdopterin oxidoreductase Fe4S4 region</fullName>
    </submittedName>
</protein>
<keyword evidence="2" id="KW-0004">4Fe-4S</keyword>
<dbReference type="KEGG" id="cag:Cagg_3665"/>
<dbReference type="RefSeq" id="WP_015942346.1">
    <property type="nucleotide sequence ID" value="NC_011831.1"/>
</dbReference>
<dbReference type="InterPro" id="IPR006311">
    <property type="entry name" value="TAT_signal"/>
</dbReference>
<evidence type="ECO:0000256" key="4">
    <source>
        <dbReference type="ARBA" id="ARBA00022723"/>
    </source>
</evidence>
<keyword evidence="8" id="KW-0411">Iron-sulfur</keyword>
<dbReference type="SUPFAM" id="SSF53706">
    <property type="entry name" value="Formate dehydrogenase/DMSO reductase, domains 1-3"/>
    <property type="match status" value="1"/>
</dbReference>
<dbReference type="SUPFAM" id="SSF50692">
    <property type="entry name" value="ADC-like"/>
    <property type="match status" value="1"/>
</dbReference>
<dbReference type="PANTHER" id="PTHR43742:SF9">
    <property type="entry name" value="TETRATHIONATE REDUCTASE SUBUNIT A"/>
    <property type="match status" value="1"/>
</dbReference>
<dbReference type="Pfam" id="PF04879">
    <property type="entry name" value="Molybdop_Fe4S4"/>
    <property type="match status" value="1"/>
</dbReference>
<evidence type="ECO:0000256" key="1">
    <source>
        <dbReference type="ARBA" id="ARBA00010312"/>
    </source>
</evidence>
<dbReference type="InterPro" id="IPR006963">
    <property type="entry name" value="Mopterin_OxRdtase_4Fe-4S_dom"/>
</dbReference>
<comment type="similarity">
    <text evidence="1">Belongs to the prokaryotic molybdopterin-containing oxidoreductase family.</text>
</comment>
<dbReference type="PANTHER" id="PTHR43742">
    <property type="entry name" value="TRIMETHYLAMINE-N-OXIDE REDUCTASE"/>
    <property type="match status" value="1"/>
</dbReference>
<keyword evidence="5" id="KW-0732">Signal</keyword>
<evidence type="ECO:0000256" key="3">
    <source>
        <dbReference type="ARBA" id="ARBA00022505"/>
    </source>
</evidence>
<dbReference type="Proteomes" id="UP000002508">
    <property type="component" value="Chromosome"/>
</dbReference>
<sequence>MKRQHDTPTPTGSGISRRDFLKVSALLGGSAALAGCGPLASLSRGEPIDLPLVDAANSIQTVCLQCNTGCGLKVKLLDGVAAKLEGNPYSPWTMEPPLPYTTPISSIGSVDGALCPKGQAGIQTAYDPYRLTRVLKRKPGTPRGAGQWITIDFEQAITEIVEGGDLFGEGPVEGLRALYALKDAKLAKAMAAAVNNILAAKPEEKPALVEQFKRDFAEHLDALIDPDHPDLGPKNNQFAFIWGRLKNGRGDLVQRFVKSGFGSVNANGHTTVCQGSLYFTGKAMSEQFDPATGKFTGGQKFYWQADLGNAEFVLFAGTNHFEANYGPTPQSPRITQGVISNRMRYVVLDPRLSKLASKAWKWIPIKPGTDGAFAMGMIRWIIEQQRYNATFLAAANKAAAAAIGEPSWTNATWLVKIKDGTPGKFLRASDIGLTTVVETTDAEGKKTKQYVTTDGTIFAFDPFVALVNGAPTPIDPNNPEATPVMGDLLVNTEINGIQVKSSLQIIYEAASVHTIAEWAAIADVTEEDIIIVAREFTSHGTRAVADIHRGASQHTNGFYTNFAFYTLNALIGNFDHRGGLIKPTTYDRLGSKAKGPFLIEKMNNGANVPFGIDLLRTNTAYEKSTLFNGYPARRPWFPLATDVYQEDVPSMGDAYPYQIKVAMFYMSAINYALPAAQTVIEILADPKKIPLIITSDIMVGETSTYADYIFPDLSFLERWEFHGSHPSVPWKVENIRQPAMSLPHWPTVKVFGEEIPLSFEALVLAIAERLDLPGFGPNGFGEGIPFTRPEHLYLKMVANIAFGEKEDGSDGVPPADDDELDIFRQARRFLPPSVFDEAKWRAAVGDNEQLWRQTVYVLNRGGRYQAYEKGWKGHLAGNPYAKQINLYQEKTASTINSMTGEHLIGYPTYVPAGLAADGTPIVDEGYDLHLITYKEAMMAKARGIADYWLLSLMPENAILINRIDAERLGLRTGDRVRISSASNPEGVWDLQSGTRKPMIGKVKVIEGIRPGVIAFPLGWGHFASGAGEIVIDGVTIPADPRRAAGVHANAAMRVDPVLKNVTLSDLVGGSAVFYDSKVKLEKVG</sequence>
<name>B8GAC6_CHLAD</name>
<dbReference type="eggNOG" id="COG0243">
    <property type="taxonomic scope" value="Bacteria"/>
</dbReference>
<keyword evidence="6" id="KW-0560">Oxidoreductase</keyword>
<evidence type="ECO:0000313" key="10">
    <source>
        <dbReference type="EMBL" id="ACL26501.1"/>
    </source>
</evidence>
<dbReference type="GO" id="GO:0043546">
    <property type="term" value="F:molybdopterin cofactor binding"/>
    <property type="evidence" value="ECO:0007669"/>
    <property type="project" value="InterPro"/>
</dbReference>
<dbReference type="NCBIfam" id="TIGR01409">
    <property type="entry name" value="TAT_signal_seq"/>
    <property type="match status" value="1"/>
</dbReference>
<keyword evidence="4" id="KW-0479">Metal-binding</keyword>
<dbReference type="InterPro" id="IPR006657">
    <property type="entry name" value="MoPterin_dinucl-bd_dom"/>
</dbReference>
<dbReference type="InterPro" id="IPR009010">
    <property type="entry name" value="Asp_de-COase-like_dom_sf"/>
</dbReference>
<dbReference type="SMART" id="SM00926">
    <property type="entry name" value="Molybdop_Fe4S4"/>
    <property type="match status" value="1"/>
</dbReference>
<dbReference type="InterPro" id="IPR006656">
    <property type="entry name" value="Mopterin_OxRdtase"/>
</dbReference>
<dbReference type="PROSITE" id="PS51669">
    <property type="entry name" value="4FE4S_MOW_BIS_MGD"/>
    <property type="match status" value="1"/>
</dbReference>
<evidence type="ECO:0000256" key="2">
    <source>
        <dbReference type="ARBA" id="ARBA00022485"/>
    </source>
</evidence>
<gene>
    <name evidence="10" type="ordered locus">Cagg_3665</name>
</gene>
<dbReference type="EMBL" id="CP001337">
    <property type="protein sequence ID" value="ACL26501.1"/>
    <property type="molecule type" value="Genomic_DNA"/>
</dbReference>
<keyword evidence="3" id="KW-0500">Molybdenum</keyword>
<dbReference type="HOGENOM" id="CLU_008235_0_0_0"/>